<evidence type="ECO:0000313" key="5">
    <source>
        <dbReference type="Proteomes" id="UP001597478"/>
    </source>
</evidence>
<evidence type="ECO:0000313" key="4">
    <source>
        <dbReference type="EMBL" id="MFD2801234.1"/>
    </source>
</evidence>
<dbReference type="Gene3D" id="3.40.190.10">
    <property type="entry name" value="Periplasmic binding protein-like II"/>
    <property type="match status" value="2"/>
</dbReference>
<reference evidence="5" key="1">
    <citation type="journal article" date="2019" name="Int. J. Syst. Evol. Microbiol.">
        <title>The Global Catalogue of Microorganisms (GCM) 10K type strain sequencing project: providing services to taxonomists for standard genome sequencing and annotation.</title>
        <authorList>
            <consortium name="The Broad Institute Genomics Platform"/>
            <consortium name="The Broad Institute Genome Sequencing Center for Infectious Disease"/>
            <person name="Wu L."/>
            <person name="Ma J."/>
        </authorList>
    </citation>
    <scope>NUCLEOTIDE SEQUENCE [LARGE SCALE GENOMIC DNA]</scope>
    <source>
        <strain evidence="5">IBRC-M 10906</strain>
    </source>
</reference>
<evidence type="ECO:0000256" key="2">
    <source>
        <dbReference type="SAM" id="MobiDB-lite"/>
    </source>
</evidence>
<evidence type="ECO:0000256" key="1">
    <source>
        <dbReference type="ARBA" id="ARBA00022729"/>
    </source>
</evidence>
<feature type="region of interest" description="Disordered" evidence="2">
    <location>
        <begin position="313"/>
        <end position="338"/>
    </location>
</feature>
<gene>
    <name evidence="4" type="ORF">ACFS2C_17715</name>
</gene>
<proteinExistence type="predicted"/>
<feature type="signal peptide" evidence="3">
    <location>
        <begin position="1"/>
        <end position="36"/>
    </location>
</feature>
<keyword evidence="5" id="KW-1185">Reference proteome</keyword>
<keyword evidence="1 3" id="KW-0732">Signal</keyword>
<protein>
    <submittedName>
        <fullName evidence="4">Extracellular solute-binding protein</fullName>
    </submittedName>
</protein>
<accession>A0ABW5WB42</accession>
<feature type="chain" id="PRO_5046873763" evidence="3">
    <location>
        <begin position="37"/>
        <end position="349"/>
    </location>
</feature>
<comment type="caution">
    <text evidence="4">The sequence shown here is derived from an EMBL/GenBank/DDBJ whole genome shotgun (WGS) entry which is preliminary data.</text>
</comment>
<evidence type="ECO:0000256" key="3">
    <source>
        <dbReference type="SAM" id="SignalP"/>
    </source>
</evidence>
<dbReference type="Proteomes" id="UP001597478">
    <property type="component" value="Unassembled WGS sequence"/>
</dbReference>
<dbReference type="PANTHER" id="PTHR30006">
    <property type="entry name" value="THIAMINE-BINDING PERIPLASMIC PROTEIN-RELATED"/>
    <property type="match status" value="1"/>
</dbReference>
<name>A0ABW5WB42_9PSEU</name>
<organism evidence="4 5">
    <name type="scientific">Prauserella oleivorans</name>
    <dbReference type="NCBI Taxonomy" id="1478153"/>
    <lineage>
        <taxon>Bacteria</taxon>
        <taxon>Bacillati</taxon>
        <taxon>Actinomycetota</taxon>
        <taxon>Actinomycetes</taxon>
        <taxon>Pseudonocardiales</taxon>
        <taxon>Pseudonocardiaceae</taxon>
        <taxon>Prauserella</taxon>
    </lineage>
</organism>
<dbReference type="PANTHER" id="PTHR30006:SF2">
    <property type="entry name" value="ABC TRANSPORTER SUBSTRATE-BINDING PROTEIN"/>
    <property type="match status" value="1"/>
</dbReference>
<dbReference type="SUPFAM" id="SSF53850">
    <property type="entry name" value="Periplasmic binding protein-like II"/>
    <property type="match status" value="1"/>
</dbReference>
<dbReference type="PROSITE" id="PS51257">
    <property type="entry name" value="PROKAR_LIPOPROTEIN"/>
    <property type="match status" value="1"/>
</dbReference>
<dbReference type="EMBL" id="JBHUOF010000021">
    <property type="protein sequence ID" value="MFD2801234.1"/>
    <property type="molecule type" value="Genomic_DNA"/>
</dbReference>
<dbReference type="RefSeq" id="WP_377391533.1">
    <property type="nucleotide sequence ID" value="NZ_JBHSAN010000024.1"/>
</dbReference>
<sequence>MTDQPNRHRRRRGPRFRAVVRGCAAALALTTLAACASQNSDAETDTDNPLYEAAKADGSLTWYTSVDTDTAEATAQAFEERYPGVSVQVQRLTTGQVTARYSQERTAGSSPADVVTVGDPEFFVSGREDGWFETKPELPSLDGWPKDSYDQGVALVSIVPLGVTYNTNLVKEPPQQWEDLLDPAYKGKIQFGDPRNVPAYLQLDYLLSRELGDDFLEKIAAQKPAIFPSIVNATQTVASGGAELSVPGTRPTTELVKAKGAPVEFIALSPTVGVEFSTALATDAPNADAGRLFYDYLLSKAGQEELNVNTVSPLGALPGTDPKPDGYEQIAPDEADAQRSTILGQLGLR</sequence>
<dbReference type="Pfam" id="PF13531">
    <property type="entry name" value="SBP_bac_11"/>
    <property type="match status" value="1"/>
</dbReference>